<feature type="transmembrane region" description="Helical" evidence="6">
    <location>
        <begin position="110"/>
        <end position="132"/>
    </location>
</feature>
<proteinExistence type="predicted"/>
<keyword evidence="2" id="KW-1003">Cell membrane</keyword>
<accession>A0A3L7JUF9</accession>
<feature type="transmembrane region" description="Helical" evidence="6">
    <location>
        <begin position="37"/>
        <end position="65"/>
    </location>
</feature>
<dbReference type="EMBL" id="RCVZ01000010">
    <property type="protein sequence ID" value="RLQ94376.1"/>
    <property type="molecule type" value="Genomic_DNA"/>
</dbReference>
<feature type="transmembrane region" description="Helical" evidence="6">
    <location>
        <begin position="144"/>
        <end position="169"/>
    </location>
</feature>
<keyword evidence="8" id="KW-1185">Reference proteome</keyword>
<evidence type="ECO:0000313" key="7">
    <source>
        <dbReference type="EMBL" id="RLQ94376.1"/>
    </source>
</evidence>
<sequence length="197" mass="21315">MLFVKSYLLGFSVSAPVGPIGLLCIHRTLALGRSAGFLTGFGAVAANVIYASIAAFGFSVISALLLNQEEWLKIIGSFFLLYIGIKTFLKKLPENAAHLKGDSRWSMFGSTFLLMITNPITILNFVAMFTGLGFDKTSGTTFTAIELISGVFLGATSWWFILAVGISVFRKKITPYLGWVNKLAGATIILLGVFAVW</sequence>
<comment type="caution">
    <text evidence="7">The sequence shown here is derived from an EMBL/GenBank/DDBJ whole genome shotgun (WGS) entry which is preliminary data.</text>
</comment>
<dbReference type="PANTHER" id="PTHR30086">
    <property type="entry name" value="ARGININE EXPORTER PROTEIN ARGO"/>
    <property type="match status" value="1"/>
</dbReference>
<dbReference type="Pfam" id="PF01810">
    <property type="entry name" value="LysE"/>
    <property type="match status" value="1"/>
</dbReference>
<dbReference type="GO" id="GO:0015171">
    <property type="term" value="F:amino acid transmembrane transporter activity"/>
    <property type="evidence" value="ECO:0007669"/>
    <property type="project" value="TreeGrafter"/>
</dbReference>
<dbReference type="RefSeq" id="WP_121681467.1">
    <property type="nucleotide sequence ID" value="NZ_RCVZ01000010.1"/>
</dbReference>
<name>A0A3L7JUF9_9BACI</name>
<evidence type="ECO:0000256" key="3">
    <source>
        <dbReference type="ARBA" id="ARBA00022692"/>
    </source>
</evidence>
<dbReference type="OrthoDB" id="7874789at2"/>
<dbReference type="GO" id="GO:0005886">
    <property type="term" value="C:plasma membrane"/>
    <property type="evidence" value="ECO:0007669"/>
    <property type="project" value="UniProtKB-SubCell"/>
</dbReference>
<dbReference type="AlphaFoldDB" id="A0A3L7JUF9"/>
<evidence type="ECO:0000313" key="8">
    <source>
        <dbReference type="Proteomes" id="UP000276770"/>
    </source>
</evidence>
<gene>
    <name evidence="7" type="ORF">D9X91_14895</name>
</gene>
<reference evidence="7 8" key="1">
    <citation type="submission" date="2018-10" db="EMBL/GenBank/DDBJ databases">
        <title>Falsibacillus sp. genome draft.</title>
        <authorList>
            <person name="Shi S."/>
        </authorList>
    </citation>
    <scope>NUCLEOTIDE SEQUENCE [LARGE SCALE GENOMIC DNA]</scope>
    <source>
        <strain evidence="7 8">GY 10110</strain>
    </source>
</reference>
<evidence type="ECO:0000256" key="2">
    <source>
        <dbReference type="ARBA" id="ARBA00022475"/>
    </source>
</evidence>
<comment type="subcellular location">
    <subcellularLocation>
        <location evidence="1">Cell membrane</location>
        <topology evidence="1">Multi-pass membrane protein</topology>
    </subcellularLocation>
</comment>
<feature type="transmembrane region" description="Helical" evidence="6">
    <location>
        <begin position="176"/>
        <end position="196"/>
    </location>
</feature>
<dbReference type="PANTHER" id="PTHR30086:SF20">
    <property type="entry name" value="ARGININE EXPORTER PROTEIN ARGO-RELATED"/>
    <property type="match status" value="1"/>
</dbReference>
<evidence type="ECO:0000256" key="5">
    <source>
        <dbReference type="ARBA" id="ARBA00023136"/>
    </source>
</evidence>
<evidence type="ECO:0000256" key="4">
    <source>
        <dbReference type="ARBA" id="ARBA00022989"/>
    </source>
</evidence>
<evidence type="ECO:0000256" key="1">
    <source>
        <dbReference type="ARBA" id="ARBA00004651"/>
    </source>
</evidence>
<dbReference type="InterPro" id="IPR001123">
    <property type="entry name" value="LeuE-type"/>
</dbReference>
<feature type="transmembrane region" description="Helical" evidence="6">
    <location>
        <begin position="6"/>
        <end position="25"/>
    </location>
</feature>
<dbReference type="Proteomes" id="UP000276770">
    <property type="component" value="Unassembled WGS sequence"/>
</dbReference>
<protein>
    <submittedName>
        <fullName evidence="7">LysE family translocator</fullName>
    </submittedName>
</protein>
<evidence type="ECO:0000256" key="6">
    <source>
        <dbReference type="SAM" id="Phobius"/>
    </source>
</evidence>
<organism evidence="7 8">
    <name type="scientific">Falsibacillus albus</name>
    <dbReference type="NCBI Taxonomy" id="2478915"/>
    <lineage>
        <taxon>Bacteria</taxon>
        <taxon>Bacillati</taxon>
        <taxon>Bacillota</taxon>
        <taxon>Bacilli</taxon>
        <taxon>Bacillales</taxon>
        <taxon>Bacillaceae</taxon>
        <taxon>Falsibacillus</taxon>
    </lineage>
</organism>
<keyword evidence="5 6" id="KW-0472">Membrane</keyword>
<keyword evidence="4 6" id="KW-1133">Transmembrane helix</keyword>
<keyword evidence="3 6" id="KW-0812">Transmembrane</keyword>